<reference evidence="1" key="1">
    <citation type="journal article" date="2014" name="J. Bacteriol.">
        <title>Quorum-dependent mannopine-inducible conjugative transfer of an Agrobacterium opine-catabolic plasmid.</title>
        <authorList>
            <person name="Wetzel M.E."/>
            <person name="Kim K.S."/>
            <person name="Miller M."/>
            <person name="Olsen G.J."/>
            <person name="Farrand S.K."/>
        </authorList>
    </citation>
    <scope>NUCLEOTIDE SEQUENCE</scope>
    <source>
        <strain evidence="1">F64/95</strain>
        <plasmid evidence="1">pAoF64/95</plasmid>
    </source>
</reference>
<proteinExistence type="predicted"/>
<dbReference type="InterPro" id="IPR014718">
    <property type="entry name" value="GH-type_carb-bd"/>
</dbReference>
<dbReference type="EMBL" id="JX683454">
    <property type="protein sequence ID" value="AFX65633.1"/>
    <property type="molecule type" value="Genomic_DNA"/>
</dbReference>
<dbReference type="InterPro" id="IPR027839">
    <property type="entry name" value="DUF4432"/>
</dbReference>
<evidence type="ECO:0000313" key="1">
    <source>
        <dbReference type="EMBL" id="AFX65633.1"/>
    </source>
</evidence>
<organism evidence="1">
    <name type="scientific">Agrobacterium tumefaciens</name>
    <dbReference type="NCBI Taxonomy" id="358"/>
    <lineage>
        <taxon>Bacteria</taxon>
        <taxon>Pseudomonadati</taxon>
        <taxon>Pseudomonadota</taxon>
        <taxon>Alphaproteobacteria</taxon>
        <taxon>Hyphomicrobiales</taxon>
        <taxon>Rhizobiaceae</taxon>
        <taxon>Rhizobium/Agrobacterium group</taxon>
        <taxon>Agrobacterium</taxon>
        <taxon>Agrobacterium tumefaciens complex</taxon>
    </lineage>
</organism>
<dbReference type="GO" id="GO:0030246">
    <property type="term" value="F:carbohydrate binding"/>
    <property type="evidence" value="ECO:0007669"/>
    <property type="project" value="InterPro"/>
</dbReference>
<evidence type="ECO:0008006" key="2">
    <source>
        <dbReference type="Google" id="ProtNLM"/>
    </source>
</evidence>
<sequence>MKRSANSDKCRHELDHVATRTFLSPHARLPRFYPPKRLPLTTTVIEDHMDIDLRKKTPDLRGVADIRLVTLEDGPGRGQRILIARNATGLSFEVAVDRGFDISSLSMNAINIGWCSPTQMPFPTVDPDSENGWGFLRNFDGFMVTCGLDHISRPREVDIKHYNHPHLKKVTPPLHGRIATEKARLPSYGLDEATRTIVCEGIVSQASQTANI</sequence>
<dbReference type="Pfam" id="PF14486">
    <property type="entry name" value="DUF4432"/>
    <property type="match status" value="1"/>
</dbReference>
<accession>K7X7L0</accession>
<name>K7X7L0_AGRTU</name>
<dbReference type="AlphaFoldDB" id="K7X7L0"/>
<dbReference type="Gene3D" id="2.70.98.10">
    <property type="match status" value="1"/>
</dbReference>
<protein>
    <recommendedName>
        <fullName evidence="2">DUF4432 family protein</fullName>
    </recommendedName>
</protein>
<keyword evidence="1" id="KW-0614">Plasmid</keyword>
<geneLocation type="plasmid" evidence="1">
    <name>pAoF64/95</name>
</geneLocation>